<comment type="caution">
    <text evidence="1">The sequence shown here is derived from an EMBL/GenBank/DDBJ whole genome shotgun (WGS) entry which is preliminary data.</text>
</comment>
<accession>A0A0F9RD29</accession>
<evidence type="ECO:0008006" key="2">
    <source>
        <dbReference type="Google" id="ProtNLM"/>
    </source>
</evidence>
<reference evidence="1" key="1">
    <citation type="journal article" date="2015" name="Nature">
        <title>Complex archaea that bridge the gap between prokaryotes and eukaryotes.</title>
        <authorList>
            <person name="Spang A."/>
            <person name="Saw J.H."/>
            <person name="Jorgensen S.L."/>
            <person name="Zaremba-Niedzwiedzka K."/>
            <person name="Martijn J."/>
            <person name="Lind A.E."/>
            <person name="van Eijk R."/>
            <person name="Schleper C."/>
            <person name="Guy L."/>
            <person name="Ettema T.J."/>
        </authorList>
    </citation>
    <scope>NUCLEOTIDE SEQUENCE</scope>
</reference>
<dbReference type="InterPro" id="IPR027417">
    <property type="entry name" value="P-loop_NTPase"/>
</dbReference>
<dbReference type="Gene3D" id="3.40.50.300">
    <property type="entry name" value="P-loop containing nucleotide triphosphate hydrolases"/>
    <property type="match status" value="1"/>
</dbReference>
<dbReference type="EMBL" id="LAZR01001278">
    <property type="protein sequence ID" value="KKN47397.1"/>
    <property type="molecule type" value="Genomic_DNA"/>
</dbReference>
<dbReference type="AlphaFoldDB" id="A0A0F9RD29"/>
<gene>
    <name evidence="1" type="ORF">LCGC14_0663100</name>
</gene>
<proteinExistence type="predicted"/>
<sequence>MHITKLIVSNIMRVKAIQIEPDGNMVVLSGKNRQGKTSLLHAIWLAIEGAAASKVCPSPLRRGESQGFVEVHLGDLVIRRTWKEGKTSKLVVKSAGKVQRSPQRMLDELIGQLSFDPLAFDKLKSSEQRAMLLKLVTLSFDPDKLEAKRTSTFAKRTDVNRDVRRLEAQLEGIPQPAKGTPAEEVSVSLLIEEHDKAVAAAISDRHVRERADSAATQVANLRGELKAAIEWETEMRLAVEGLPELRDSAEIKLRIDSAEETNVAVRRDKAWMAASQELTAASREAGKLTAGLEAIDKEKTDGLRQAKMPVDGLGFTPDGVTYMGSPFEQVSGAERWRICMAIAMALNPKLRVIRITEGSLLDSESRALLEATVIKNGFQCWMECVSDEGGEGFVIEDGELVEVAAAADEDLF</sequence>
<evidence type="ECO:0000313" key="1">
    <source>
        <dbReference type="EMBL" id="KKN47397.1"/>
    </source>
</evidence>
<protein>
    <recommendedName>
        <fullName evidence="2">Rad50/SbcC-type AAA domain-containing protein</fullName>
    </recommendedName>
</protein>
<dbReference type="SUPFAM" id="SSF52540">
    <property type="entry name" value="P-loop containing nucleoside triphosphate hydrolases"/>
    <property type="match status" value="1"/>
</dbReference>
<name>A0A0F9RD29_9ZZZZ</name>
<organism evidence="1">
    <name type="scientific">marine sediment metagenome</name>
    <dbReference type="NCBI Taxonomy" id="412755"/>
    <lineage>
        <taxon>unclassified sequences</taxon>
        <taxon>metagenomes</taxon>
        <taxon>ecological metagenomes</taxon>
    </lineage>
</organism>